<sequence length="375" mass="42763">MSSSSNSMSVLALITGITSTSTKSYIVNGAATYRPNNNKYRHFDFKLFSGSNTDIHNFREGDLVMFSGKFTYRKGHGDNNPMFLSVNQAILIPNTNLWTRETIPISHPYITASVYLNSNPLQAHNNRNIIKSQCNNIFCSYDKSKYNHDFYLYYDENSNRWTKTLQTIKNGNTKVHISGLYMGYYSKDGENNDNIYHAIQLTELDFDFNSSKSIFSKTSNYDDDDDDDELHYGTPKTKRSFSKKHDLSPELSEHSSSNSSSTTQSKKKKKKVTKNKSAHKTDEINSQVNNNDVAEPSDNKKRRAIRGKGSQPIRKSPRKKGGILNIAVNKIIEINDDDDDIPQKSDTSLMDTESDYHTQNDDDMHEEEEEDDISN</sequence>
<accession>A0A2I1HSS5</accession>
<gene>
    <name evidence="2" type="ORF">RhiirA4_551077</name>
    <name evidence="3" type="ORF">RhiirA4_551113</name>
</gene>
<name>A0A2I1HSS5_9GLOM</name>
<evidence type="ECO:0000313" key="3">
    <source>
        <dbReference type="EMBL" id="PKY62057.1"/>
    </source>
</evidence>
<feature type="region of interest" description="Disordered" evidence="1">
    <location>
        <begin position="218"/>
        <end position="375"/>
    </location>
</feature>
<feature type="compositionally biased region" description="Basic residues" evidence="1">
    <location>
        <begin position="265"/>
        <end position="278"/>
    </location>
</feature>
<dbReference type="VEuPathDB" id="FungiDB:RhiirA1_476058"/>
<evidence type="ECO:0000256" key="1">
    <source>
        <dbReference type="SAM" id="MobiDB-lite"/>
    </source>
</evidence>
<dbReference type="EMBL" id="LLXI01006317">
    <property type="protein sequence ID" value="PKY62057.1"/>
    <property type="molecule type" value="Genomic_DNA"/>
</dbReference>
<feature type="compositionally biased region" description="Acidic residues" evidence="1">
    <location>
        <begin position="363"/>
        <end position="375"/>
    </location>
</feature>
<dbReference type="Proteomes" id="UP000234323">
    <property type="component" value="Unassembled WGS sequence"/>
</dbReference>
<evidence type="ECO:0000313" key="2">
    <source>
        <dbReference type="EMBL" id="PKY61939.1"/>
    </source>
</evidence>
<feature type="compositionally biased region" description="Basic and acidic residues" evidence="1">
    <location>
        <begin position="243"/>
        <end position="253"/>
    </location>
</feature>
<dbReference type="AlphaFoldDB" id="A0A2I1HSS5"/>
<evidence type="ECO:0000313" key="4">
    <source>
        <dbReference type="Proteomes" id="UP000234323"/>
    </source>
</evidence>
<comment type="caution">
    <text evidence="2">The sequence shown here is derived from an EMBL/GenBank/DDBJ whole genome shotgun (WGS) entry which is preliminary data.</text>
</comment>
<organism evidence="2 4">
    <name type="scientific">Rhizophagus irregularis</name>
    <dbReference type="NCBI Taxonomy" id="588596"/>
    <lineage>
        <taxon>Eukaryota</taxon>
        <taxon>Fungi</taxon>
        <taxon>Fungi incertae sedis</taxon>
        <taxon>Mucoromycota</taxon>
        <taxon>Glomeromycotina</taxon>
        <taxon>Glomeromycetes</taxon>
        <taxon>Glomerales</taxon>
        <taxon>Glomeraceae</taxon>
        <taxon>Rhizophagus</taxon>
    </lineage>
</organism>
<protein>
    <submittedName>
        <fullName evidence="2">Uncharacterized protein</fullName>
    </submittedName>
</protein>
<feature type="compositionally biased region" description="Low complexity" evidence="1">
    <location>
        <begin position="255"/>
        <end position="264"/>
    </location>
</feature>
<keyword evidence="4" id="KW-1185">Reference proteome</keyword>
<dbReference type="EMBL" id="LLXI01006118">
    <property type="protein sequence ID" value="PKY61939.1"/>
    <property type="molecule type" value="Genomic_DNA"/>
</dbReference>
<proteinExistence type="predicted"/>
<reference evidence="2 4" key="1">
    <citation type="submission" date="2015-10" db="EMBL/GenBank/DDBJ databases">
        <title>Genome analyses suggest a sexual origin of heterokaryosis in a supposedly ancient asexual fungus.</title>
        <authorList>
            <person name="Ropars J."/>
            <person name="Sedzielewska K."/>
            <person name="Noel J."/>
            <person name="Charron P."/>
            <person name="Farinelli L."/>
            <person name="Marton T."/>
            <person name="Kruger M."/>
            <person name="Pelin A."/>
            <person name="Brachmann A."/>
            <person name="Corradi N."/>
        </authorList>
    </citation>
    <scope>NUCLEOTIDE SEQUENCE [LARGE SCALE GENOMIC DNA]</scope>
    <source>
        <strain evidence="2 4">A4</strain>
    </source>
</reference>